<feature type="non-terminal residue" evidence="1">
    <location>
        <position position="1"/>
    </location>
</feature>
<evidence type="ECO:0000313" key="2">
    <source>
        <dbReference type="Proteomes" id="UP001519921"/>
    </source>
</evidence>
<dbReference type="Proteomes" id="UP001519921">
    <property type="component" value="Unassembled WGS sequence"/>
</dbReference>
<organism evidence="1 2">
    <name type="scientific">Clostridium weizhouense</name>
    <dbReference type="NCBI Taxonomy" id="2859781"/>
    <lineage>
        <taxon>Bacteria</taxon>
        <taxon>Bacillati</taxon>
        <taxon>Bacillota</taxon>
        <taxon>Clostridia</taxon>
        <taxon>Eubacteriales</taxon>
        <taxon>Clostridiaceae</taxon>
        <taxon>Clostridium</taxon>
    </lineage>
</organism>
<protein>
    <submittedName>
        <fullName evidence="1">Late control protein D</fullName>
    </submittedName>
</protein>
<comment type="caution">
    <text evidence="1">The sequence shown here is derived from an EMBL/GenBank/DDBJ whole genome shotgun (WGS) entry which is preliminary data.</text>
</comment>
<evidence type="ECO:0000313" key="1">
    <source>
        <dbReference type="EMBL" id="MBW6411965.1"/>
    </source>
</evidence>
<sequence length="141" mass="15727">AEPIITGCIRKNGDTCEKTSDTKNRYFASEHGSEIEMLPGALNINGGRKKSLSISFNDKVGVYIKSSNELKLNADKEILIKTHKKVKIKAHNQILIMKRNKSHGVLIEDEFYIKGNNVIMNGSSRETYAPFAKEGGDSYHV</sequence>
<accession>A0ABS7ATH2</accession>
<dbReference type="EMBL" id="JAHXPT010000038">
    <property type="protein sequence ID" value="MBW6411965.1"/>
    <property type="molecule type" value="Genomic_DNA"/>
</dbReference>
<keyword evidence="2" id="KW-1185">Reference proteome</keyword>
<name>A0ABS7ATH2_9CLOT</name>
<gene>
    <name evidence="1" type="ORF">KYD98_18010</name>
</gene>
<reference evidence="1 2" key="1">
    <citation type="submission" date="2021-07" db="EMBL/GenBank/DDBJ databases">
        <title>Clostridium weizhouense sp. nov., an anaerobic bacterium isolated from activated sludge of Petroleum wastewater.</title>
        <authorList>
            <person name="Li Q."/>
        </authorList>
    </citation>
    <scope>NUCLEOTIDE SEQUENCE [LARGE SCALE GENOMIC DNA]</scope>
    <source>
        <strain evidence="1 2">YB-6</strain>
    </source>
</reference>
<proteinExistence type="predicted"/>